<proteinExistence type="predicted"/>
<name>A0A401KLH0_ASPAW</name>
<dbReference type="EMBL" id="BDHI01000004">
    <property type="protein sequence ID" value="GCB20091.1"/>
    <property type="molecule type" value="Genomic_DNA"/>
</dbReference>
<feature type="region of interest" description="Disordered" evidence="1">
    <location>
        <begin position="1"/>
        <end position="29"/>
    </location>
</feature>
<sequence>MKWKWTNRENALGHPVSPNSTEHLSSADHQQEWQQAMEHGFNLDIVLLRHFGTAQGLVRQGPIIHNLAPNSTGTRLRRAHPCVQGISIWRPIRGGLGAENGLFKVYPGSQGIRTENELRDSQISTLEIRIRADQVFIAHGGLWIEEGNGNGILMWMGVSADAIGLYIDKYCLPFVAGAYNASRFLSRTVPPGLVKAETQATLADSFFPQERLVRAGNHRSNTADAFLRSAIPYTSRILEYFTNLDPTGIILAACPAGEDPRMAFLTVDRGTDIRKWFLRALAVRCLIRRHHSRGGTIEDFIRADGLPKTSRLINTIRHGKKLYWIELSLRKSGIWIALLNVMSRLDHITWEEVFSIPDSIHRYPTLLEIPEEWSPLMEGCTQLLGSLAPPGASDGCVTPECDQLLGIAQFLGRLTSPRPPPIIRVRNSSVWYAHFGAQNFGDCMQAERPIDGSSTVETYHNGPFMKGREELRLRLISSLPWLRPCPGSPGKASLCHMSQYAPAYYTSVKMRNSWREDQALAVKVTVYMMRQPFASVRRQLTDTALPPLRCSRLAVTMTYNPCGDHRTPVLMTDSYRRLSLGSLLSKAPSKSFGCVSLYMLPPSPALINMSLPYNGLAIPPSGPPSSVLTSSTQPALEIYNHPRYSKGPPKSIKSILFEYSRHYNENEPSEQELPILLVSQYEPLAMSNIEFSYLNRMKLAIFPPREIAANRVTVRKICRGRRDEEDLIIEVPQPKDFVNCLLLMDIPLRNALQPFVLLALRSFYAPCRSYVSQNRLSELIHHLLEGLTDLYFLVLSLYTLTLNMSDCRITYLEGRLIGSSPTERSSLRKSIEEQRTDPSWGHYTKRYSQTCGFTRDELESAALKLPGNLDLVFRNYIEGA</sequence>
<dbReference type="AlphaFoldDB" id="A0A401KLH0"/>
<accession>A0A401KLH0</accession>
<dbReference type="Proteomes" id="UP000286921">
    <property type="component" value="Unassembled WGS sequence"/>
</dbReference>
<evidence type="ECO:0000256" key="1">
    <source>
        <dbReference type="SAM" id="MobiDB-lite"/>
    </source>
</evidence>
<reference evidence="2 3" key="1">
    <citation type="submission" date="2016-09" db="EMBL/GenBank/DDBJ databases">
        <title>Aspergillus awamori IFM 58123T.</title>
        <authorList>
            <person name="Kusuya Y."/>
            <person name="Shimizu M."/>
            <person name="Takahashi H."/>
            <person name="Yaguchi T."/>
        </authorList>
    </citation>
    <scope>NUCLEOTIDE SEQUENCE [LARGE SCALE GENOMIC DNA]</scope>
    <source>
        <strain evidence="2 3">IFM 58123</strain>
    </source>
</reference>
<organism evidence="2 3">
    <name type="scientific">Aspergillus awamori</name>
    <name type="common">Black koji mold</name>
    <dbReference type="NCBI Taxonomy" id="105351"/>
    <lineage>
        <taxon>Eukaryota</taxon>
        <taxon>Fungi</taxon>
        <taxon>Dikarya</taxon>
        <taxon>Ascomycota</taxon>
        <taxon>Pezizomycotina</taxon>
        <taxon>Eurotiomycetes</taxon>
        <taxon>Eurotiomycetidae</taxon>
        <taxon>Eurotiales</taxon>
        <taxon>Aspergillaceae</taxon>
        <taxon>Aspergillus</taxon>
    </lineage>
</organism>
<keyword evidence="3" id="KW-1185">Reference proteome</keyword>
<evidence type="ECO:0000313" key="3">
    <source>
        <dbReference type="Proteomes" id="UP000286921"/>
    </source>
</evidence>
<comment type="caution">
    <text evidence="2">The sequence shown here is derived from an EMBL/GenBank/DDBJ whole genome shotgun (WGS) entry which is preliminary data.</text>
</comment>
<protein>
    <submittedName>
        <fullName evidence="2">Uncharacterized protein</fullName>
    </submittedName>
</protein>
<gene>
    <name evidence="2" type="ORF">AAWM_02976</name>
</gene>
<dbReference type="STRING" id="105351.A0A401KLH0"/>
<evidence type="ECO:0000313" key="2">
    <source>
        <dbReference type="EMBL" id="GCB20091.1"/>
    </source>
</evidence>